<evidence type="ECO:0000256" key="2">
    <source>
        <dbReference type="ARBA" id="ARBA00023125"/>
    </source>
</evidence>
<dbReference type="InterPro" id="IPR050109">
    <property type="entry name" value="HTH-type_TetR-like_transc_reg"/>
</dbReference>
<feature type="domain" description="HTH tetR-type" evidence="5">
    <location>
        <begin position="32"/>
        <end position="92"/>
    </location>
</feature>
<organism evidence="6 7">
    <name type="scientific">Enhygromyxa salina</name>
    <dbReference type="NCBI Taxonomy" id="215803"/>
    <lineage>
        <taxon>Bacteria</taxon>
        <taxon>Pseudomonadati</taxon>
        <taxon>Myxococcota</taxon>
        <taxon>Polyangia</taxon>
        <taxon>Nannocystales</taxon>
        <taxon>Nannocystaceae</taxon>
        <taxon>Enhygromyxa</taxon>
    </lineage>
</organism>
<dbReference type="Pfam" id="PF00440">
    <property type="entry name" value="TetR_N"/>
    <property type="match status" value="1"/>
</dbReference>
<dbReference type="InterPro" id="IPR009057">
    <property type="entry name" value="Homeodomain-like_sf"/>
</dbReference>
<name>A0A2S9YYL2_9BACT</name>
<dbReference type="GO" id="GO:0000976">
    <property type="term" value="F:transcription cis-regulatory region binding"/>
    <property type="evidence" value="ECO:0007669"/>
    <property type="project" value="TreeGrafter"/>
</dbReference>
<reference evidence="6 7" key="1">
    <citation type="submission" date="2018-03" db="EMBL/GenBank/DDBJ databases">
        <title>Draft Genome Sequences of the Obligatory Marine Myxobacteria Enhygromyxa salina SWB007.</title>
        <authorList>
            <person name="Poehlein A."/>
            <person name="Moghaddam J.A."/>
            <person name="Harms H."/>
            <person name="Alanjari M."/>
            <person name="Koenig G.M."/>
            <person name="Daniel R."/>
            <person name="Schaeberle T.F."/>
        </authorList>
    </citation>
    <scope>NUCLEOTIDE SEQUENCE [LARGE SCALE GENOMIC DNA]</scope>
    <source>
        <strain evidence="6 7">SWB007</strain>
    </source>
</reference>
<evidence type="ECO:0000256" key="4">
    <source>
        <dbReference type="PROSITE-ProRule" id="PRU00335"/>
    </source>
</evidence>
<dbReference type="EMBL" id="PVNL01000002">
    <property type="protein sequence ID" value="PRQ10149.1"/>
    <property type="molecule type" value="Genomic_DNA"/>
</dbReference>
<dbReference type="InterPro" id="IPR023772">
    <property type="entry name" value="DNA-bd_HTH_TetR-type_CS"/>
</dbReference>
<dbReference type="Gene3D" id="1.10.357.10">
    <property type="entry name" value="Tetracycline Repressor, domain 2"/>
    <property type="match status" value="1"/>
</dbReference>
<dbReference type="Proteomes" id="UP000238823">
    <property type="component" value="Unassembled WGS sequence"/>
</dbReference>
<keyword evidence="1" id="KW-0805">Transcription regulation</keyword>
<dbReference type="OrthoDB" id="5365491at2"/>
<dbReference type="PRINTS" id="PR00455">
    <property type="entry name" value="HTHTETR"/>
</dbReference>
<evidence type="ECO:0000256" key="1">
    <source>
        <dbReference type="ARBA" id="ARBA00023015"/>
    </source>
</evidence>
<dbReference type="FunFam" id="1.10.10.60:FF:000141">
    <property type="entry name" value="TetR family transcriptional regulator"/>
    <property type="match status" value="1"/>
</dbReference>
<evidence type="ECO:0000313" key="6">
    <source>
        <dbReference type="EMBL" id="PRQ10149.1"/>
    </source>
</evidence>
<dbReference type="PROSITE" id="PS01081">
    <property type="entry name" value="HTH_TETR_1"/>
    <property type="match status" value="1"/>
</dbReference>
<evidence type="ECO:0000256" key="3">
    <source>
        <dbReference type="ARBA" id="ARBA00023163"/>
    </source>
</evidence>
<keyword evidence="2 4" id="KW-0238">DNA-binding</keyword>
<protein>
    <submittedName>
        <fullName evidence="6">HTH-type transcriptional repressor KstR</fullName>
    </submittedName>
</protein>
<dbReference type="PANTHER" id="PTHR30055:SF234">
    <property type="entry name" value="HTH-TYPE TRANSCRIPTIONAL REGULATOR BETI"/>
    <property type="match status" value="1"/>
</dbReference>
<dbReference type="PROSITE" id="PS50977">
    <property type="entry name" value="HTH_TETR_2"/>
    <property type="match status" value="1"/>
</dbReference>
<sequence>MTHDSHVVTLPVDLTHEIEKFVGDIDPRTKKGRKRLTILKAAIPLFAASGYHGTSMDELAANVGVAKGTLYLYFPKKIHLLFACAAYEELRWVPELTTILESDEPAPVRLKKWIMSCLLLPFRSPLMLRLLEDAEMAAMLADCPPELLSQSNNFSVDLLQPLLDEIAGPDHRWSPIELRDRVNVITGLGHLAPVLRHETFRPGTSPERFAAILADLVVDGIRPRPEGEPSS</sequence>
<dbReference type="InterPro" id="IPR001647">
    <property type="entry name" value="HTH_TetR"/>
</dbReference>
<proteinExistence type="predicted"/>
<dbReference type="GO" id="GO:0003700">
    <property type="term" value="F:DNA-binding transcription factor activity"/>
    <property type="evidence" value="ECO:0007669"/>
    <property type="project" value="TreeGrafter"/>
</dbReference>
<dbReference type="PANTHER" id="PTHR30055">
    <property type="entry name" value="HTH-TYPE TRANSCRIPTIONAL REGULATOR RUTR"/>
    <property type="match status" value="1"/>
</dbReference>
<accession>A0A2S9YYL2</accession>
<dbReference type="AlphaFoldDB" id="A0A2S9YYL2"/>
<comment type="caution">
    <text evidence="6">The sequence shown here is derived from an EMBL/GenBank/DDBJ whole genome shotgun (WGS) entry which is preliminary data.</text>
</comment>
<feature type="DNA-binding region" description="H-T-H motif" evidence="4">
    <location>
        <begin position="55"/>
        <end position="74"/>
    </location>
</feature>
<gene>
    <name evidence="6" type="primary">kstR</name>
    <name evidence="6" type="ORF">ENSA7_00980</name>
</gene>
<dbReference type="SUPFAM" id="SSF46689">
    <property type="entry name" value="Homeodomain-like"/>
    <property type="match status" value="1"/>
</dbReference>
<evidence type="ECO:0000313" key="7">
    <source>
        <dbReference type="Proteomes" id="UP000238823"/>
    </source>
</evidence>
<evidence type="ECO:0000259" key="5">
    <source>
        <dbReference type="PROSITE" id="PS50977"/>
    </source>
</evidence>
<keyword evidence="3" id="KW-0804">Transcription</keyword>